<dbReference type="PANTHER" id="PTHR44394:SF1">
    <property type="entry name" value="BETA-ALANINE-ACTIVATING ENZYME"/>
    <property type="match status" value="1"/>
</dbReference>
<protein>
    <recommendedName>
        <fullName evidence="1">AMP-dependent synthetase/ligase domain-containing protein</fullName>
    </recommendedName>
</protein>
<evidence type="ECO:0000259" key="1">
    <source>
        <dbReference type="Pfam" id="PF00501"/>
    </source>
</evidence>
<dbReference type="AlphaFoldDB" id="A0A2P4X2E9"/>
<comment type="caution">
    <text evidence="2">The sequence shown here is derived from an EMBL/GenBank/DDBJ whole genome shotgun (WGS) entry which is preliminary data.</text>
</comment>
<dbReference type="InterPro" id="IPR052091">
    <property type="entry name" value="Beta-ala_Activ/Resist"/>
</dbReference>
<feature type="domain" description="AMP-dependent synthetase/ligase" evidence="1">
    <location>
        <begin position="74"/>
        <end position="182"/>
    </location>
</feature>
<reference evidence="2 3" key="1">
    <citation type="journal article" date="2017" name="Genome Biol. Evol.">
        <title>Phytophthora megakarya and P. palmivora, closely related causal agents of cacao black pod rot, underwent increases in genome sizes and gene numbers by different mechanisms.</title>
        <authorList>
            <person name="Ali S.S."/>
            <person name="Shao J."/>
            <person name="Lary D.J."/>
            <person name="Kronmiller B."/>
            <person name="Shen D."/>
            <person name="Strem M.D."/>
            <person name="Amoako-Attah I."/>
            <person name="Akrofi A.Y."/>
            <person name="Begoude B.A."/>
            <person name="Ten Hoopen G.M."/>
            <person name="Coulibaly K."/>
            <person name="Kebe B.I."/>
            <person name="Melnick R.L."/>
            <person name="Guiltinan M.J."/>
            <person name="Tyler B.M."/>
            <person name="Meinhardt L.W."/>
            <person name="Bailey B.A."/>
        </authorList>
    </citation>
    <scope>NUCLEOTIDE SEQUENCE [LARGE SCALE GENOMIC DNA]</scope>
    <source>
        <strain evidence="3">sbr112.9</strain>
    </source>
</reference>
<dbReference type="Proteomes" id="UP000237271">
    <property type="component" value="Unassembled WGS sequence"/>
</dbReference>
<name>A0A2P4X2E9_9STRA</name>
<proteinExistence type="predicted"/>
<keyword evidence="3" id="KW-1185">Reference proteome</keyword>
<dbReference type="OrthoDB" id="408177at2759"/>
<evidence type="ECO:0000313" key="2">
    <source>
        <dbReference type="EMBL" id="POM59718.1"/>
    </source>
</evidence>
<dbReference type="SUPFAM" id="SSF56801">
    <property type="entry name" value="Acetyl-CoA synthetase-like"/>
    <property type="match status" value="1"/>
</dbReference>
<dbReference type="PANTHER" id="PTHR44394">
    <property type="entry name" value="BETA-ALANINE-ACTIVATING ENZYME"/>
    <property type="match status" value="1"/>
</dbReference>
<dbReference type="Pfam" id="PF00501">
    <property type="entry name" value="AMP-binding"/>
    <property type="match status" value="1"/>
</dbReference>
<dbReference type="Gene3D" id="3.40.50.12780">
    <property type="entry name" value="N-terminal domain of ligase-like"/>
    <property type="match status" value="1"/>
</dbReference>
<accession>A0A2P4X2E9</accession>
<organism evidence="2 3">
    <name type="scientific">Phytophthora palmivora</name>
    <dbReference type="NCBI Taxonomy" id="4796"/>
    <lineage>
        <taxon>Eukaryota</taxon>
        <taxon>Sar</taxon>
        <taxon>Stramenopiles</taxon>
        <taxon>Oomycota</taxon>
        <taxon>Peronosporomycetes</taxon>
        <taxon>Peronosporales</taxon>
        <taxon>Peronosporaceae</taxon>
        <taxon>Phytophthora</taxon>
    </lineage>
</organism>
<dbReference type="InterPro" id="IPR000873">
    <property type="entry name" value="AMP-dep_synth/lig_dom"/>
</dbReference>
<sequence length="352" mass="39409">MLCRYMCCLRLEQQENLEIYPFGTGERVLRATKLSFVDSVWEILGAFLQRIPLIHLQRPRQHDTEYSSMRSVVLDDSARFLEVMRGECITRFTAVPSVLEVLLLQTIESALRTALVGLRYVLSSGETLSLRVVQNLTNIFPDVTILNLYGSTELSGDVTCMELKAPLTSVQITEWQHHGVPIGHLSDLGVVSDDTSLILLADEHEKKPELQLSSDMQTIIWPRSTTSTEKSSRGLLYVSGSLLALGYVGCNQQEVFATSEQLLSRHGGIQHGMQRRQWFCTGDMCSVIQGHLYYCGRNDNVVKIRGQRVSVEAVERAVTAALGELSPGTGFEDYQQVITFTTTKEVAKYNVL</sequence>
<dbReference type="InterPro" id="IPR042099">
    <property type="entry name" value="ANL_N_sf"/>
</dbReference>
<evidence type="ECO:0000313" key="3">
    <source>
        <dbReference type="Proteomes" id="UP000237271"/>
    </source>
</evidence>
<gene>
    <name evidence="2" type="ORF">PHPALM_31507</name>
</gene>
<dbReference type="GO" id="GO:0043041">
    <property type="term" value="P:amino acid activation for nonribosomal peptide biosynthetic process"/>
    <property type="evidence" value="ECO:0007669"/>
    <property type="project" value="TreeGrafter"/>
</dbReference>
<dbReference type="EMBL" id="NCKW01017045">
    <property type="protein sequence ID" value="POM59718.1"/>
    <property type="molecule type" value="Genomic_DNA"/>
</dbReference>